<evidence type="ECO:0000313" key="2">
    <source>
        <dbReference type="EMBL" id="BAO36071.1"/>
    </source>
</evidence>
<protein>
    <submittedName>
        <fullName evidence="2">Uncharacterized protein</fullName>
    </submittedName>
</protein>
<gene>
    <name evidence="2" type="ORF">SM39_4138</name>
</gene>
<keyword evidence="1" id="KW-0472">Membrane</keyword>
<organism evidence="2">
    <name type="scientific">Serratia marcescens SM39</name>
    <dbReference type="NCBI Taxonomy" id="1334564"/>
    <lineage>
        <taxon>Bacteria</taxon>
        <taxon>Pseudomonadati</taxon>
        <taxon>Pseudomonadota</taxon>
        <taxon>Gammaproteobacteria</taxon>
        <taxon>Enterobacterales</taxon>
        <taxon>Yersiniaceae</taxon>
        <taxon>Serratia</taxon>
    </lineage>
</organism>
<accession>A0AAT9F3M9</accession>
<sequence>MITAINAFNRCKAHALTMLVIMYSQFVMELFKHLHIMITMKKIAQKNPSEKSEGQCMTFYRQRLDSLINIHSRGDRQRQVYFIGTTLFARTPP</sequence>
<proteinExistence type="predicted"/>
<name>A0AAT9F3M9_SERMA</name>
<dbReference type="EMBL" id="AP013063">
    <property type="protein sequence ID" value="BAO36071.1"/>
    <property type="molecule type" value="Genomic_DNA"/>
</dbReference>
<evidence type="ECO:0000256" key="1">
    <source>
        <dbReference type="SAM" id="Phobius"/>
    </source>
</evidence>
<dbReference type="KEGG" id="smar:SM39_4138"/>
<keyword evidence="1" id="KW-0812">Transmembrane</keyword>
<keyword evidence="1" id="KW-1133">Transmembrane helix</keyword>
<reference evidence="2" key="1">
    <citation type="journal article" date="2014" name="Genome Biol. Evol.">
        <title>Genome evolution and plasticity of Serratia marcescens, an important multidrug-resistant nosocomial pathogen.</title>
        <authorList>
            <person name="Iguchi A."/>
            <person name="Nagaya Y."/>
            <person name="Pradel E."/>
            <person name="Ooka T."/>
            <person name="Ogura Y."/>
            <person name="Katsura K."/>
            <person name="Kurokawa K."/>
            <person name="Oshima K."/>
            <person name="Hattori M."/>
            <person name="Parkhill J."/>
            <person name="Sebaihia M."/>
            <person name="Coulthurst S.J."/>
            <person name="Gotoh N."/>
            <person name="Thomson N.R."/>
            <person name="Ewbank J.J."/>
            <person name="Hayashi T."/>
        </authorList>
    </citation>
    <scope>NUCLEOTIDE SEQUENCE</scope>
    <source>
        <strain evidence="2">SM39</strain>
    </source>
</reference>
<feature type="transmembrane region" description="Helical" evidence="1">
    <location>
        <begin position="13"/>
        <end position="31"/>
    </location>
</feature>
<dbReference type="AlphaFoldDB" id="A0AAT9F3M9"/>